<keyword evidence="10 15" id="KW-0479">Metal-binding</keyword>
<evidence type="ECO:0000259" key="17">
    <source>
        <dbReference type="PROSITE" id="PS50142"/>
    </source>
</evidence>
<keyword evidence="7 15" id="KW-0507">mRNA processing</keyword>
<feature type="binding site" evidence="15">
    <location>
        <position position="116"/>
    </location>
    <ligand>
        <name>Mg(2+)</name>
        <dbReference type="ChEBI" id="CHEBI:18420"/>
    </ligand>
</feature>
<dbReference type="GO" id="GO:0003725">
    <property type="term" value="F:double-stranded RNA binding"/>
    <property type="evidence" value="ECO:0007669"/>
    <property type="project" value="TreeGrafter"/>
</dbReference>
<dbReference type="InterPro" id="IPR000999">
    <property type="entry name" value="RNase_III_dom"/>
</dbReference>
<keyword evidence="13 15" id="KW-0460">Magnesium</keyword>
<dbReference type="Pfam" id="PF14622">
    <property type="entry name" value="Ribonucleas_3_3"/>
    <property type="match status" value="1"/>
</dbReference>
<accession>A0A1L3GSR7</accession>
<dbReference type="CDD" id="cd00593">
    <property type="entry name" value="RIBOc"/>
    <property type="match status" value="1"/>
</dbReference>
<keyword evidence="6 15" id="KW-0698">rRNA processing</keyword>
<evidence type="ECO:0000313" key="19">
    <source>
        <dbReference type="Proteomes" id="UP000182517"/>
    </source>
</evidence>
<dbReference type="SUPFAM" id="SSF54768">
    <property type="entry name" value="dsRNA-binding domain-like"/>
    <property type="match status" value="1"/>
</dbReference>
<proteinExistence type="inferred from homology"/>
<evidence type="ECO:0000256" key="13">
    <source>
        <dbReference type="ARBA" id="ARBA00022842"/>
    </source>
</evidence>
<comment type="subunit">
    <text evidence="4 15">Homodimer.</text>
</comment>
<dbReference type="Pfam" id="PF00035">
    <property type="entry name" value="dsrm"/>
    <property type="match status" value="1"/>
</dbReference>
<dbReference type="SMART" id="SM00358">
    <property type="entry name" value="DSRM"/>
    <property type="match status" value="1"/>
</dbReference>
<dbReference type="STRING" id="1842532.A7E78_02365"/>
<evidence type="ECO:0000256" key="3">
    <source>
        <dbReference type="ARBA" id="ARBA00010183"/>
    </source>
</evidence>
<evidence type="ECO:0000256" key="15">
    <source>
        <dbReference type="HAMAP-Rule" id="MF_00104"/>
    </source>
</evidence>
<dbReference type="GO" id="GO:0006364">
    <property type="term" value="P:rRNA processing"/>
    <property type="evidence" value="ECO:0007669"/>
    <property type="project" value="UniProtKB-UniRule"/>
</dbReference>
<dbReference type="SMART" id="SM00535">
    <property type="entry name" value="RIBOc"/>
    <property type="match status" value="1"/>
</dbReference>
<evidence type="ECO:0000256" key="5">
    <source>
        <dbReference type="ARBA" id="ARBA00022490"/>
    </source>
</evidence>
<dbReference type="GO" id="GO:0019843">
    <property type="term" value="F:rRNA binding"/>
    <property type="evidence" value="ECO:0007669"/>
    <property type="project" value="UniProtKB-KW"/>
</dbReference>
<dbReference type="NCBIfam" id="TIGR02191">
    <property type="entry name" value="RNaseIII"/>
    <property type="match status" value="1"/>
</dbReference>
<evidence type="ECO:0000256" key="14">
    <source>
        <dbReference type="ARBA" id="ARBA00022884"/>
    </source>
</evidence>
<keyword evidence="5 15" id="KW-0963">Cytoplasm</keyword>
<dbReference type="EC" id="3.1.26.3" evidence="15"/>
<comment type="catalytic activity">
    <reaction evidence="1 15">
        <text>Endonucleolytic cleavage to 5'-phosphomonoester.</text>
        <dbReference type="EC" id="3.1.26.3"/>
    </reaction>
</comment>
<feature type="binding site" evidence="15">
    <location>
        <position position="119"/>
    </location>
    <ligand>
        <name>Mg(2+)</name>
        <dbReference type="ChEBI" id="CHEBI:18420"/>
    </ligand>
</feature>
<keyword evidence="12 15" id="KW-0378">Hydrolase</keyword>
<dbReference type="Gene3D" id="1.10.1520.10">
    <property type="entry name" value="Ribonuclease III domain"/>
    <property type="match status" value="1"/>
</dbReference>
<dbReference type="FunFam" id="1.10.1520.10:FF:000001">
    <property type="entry name" value="Ribonuclease 3"/>
    <property type="match status" value="1"/>
</dbReference>
<evidence type="ECO:0000256" key="10">
    <source>
        <dbReference type="ARBA" id="ARBA00022723"/>
    </source>
</evidence>
<dbReference type="EMBL" id="CP015519">
    <property type="protein sequence ID" value="APG28983.1"/>
    <property type="molecule type" value="Genomic_DNA"/>
</dbReference>
<keyword evidence="9 15" id="KW-0540">Nuclease</keyword>
<dbReference type="PROSITE" id="PS00517">
    <property type="entry name" value="RNASE_3_1"/>
    <property type="match status" value="1"/>
</dbReference>
<dbReference type="PROSITE" id="PS50137">
    <property type="entry name" value="DS_RBD"/>
    <property type="match status" value="1"/>
</dbReference>
<dbReference type="Gene3D" id="3.30.160.20">
    <property type="match status" value="1"/>
</dbReference>
<evidence type="ECO:0000256" key="7">
    <source>
        <dbReference type="ARBA" id="ARBA00022664"/>
    </source>
</evidence>
<sequence>MQCLQDNLGYRFSDSSLLIEALTHKSYSNEQRGDLVACNERLEFLGDAVLDLVVSRYMFRCFPAAQEGELTRIRAEVVSEKGLSIVARTLQLGHFLRLGRGEERSGGREKDSLMANALEALLGAVFSDGGFDSACVLVERLFAKSIAEAAQRKHGLDHKTHLQEITQARYAQIPDYVLVSEDGPEHRRHYTVEVRLADKPLGQGQGSTKKKAEQLAALVAISRLSDSEG</sequence>
<dbReference type="PROSITE" id="PS50142">
    <property type="entry name" value="RNASE_3_2"/>
    <property type="match status" value="1"/>
</dbReference>
<reference evidence="18 19" key="1">
    <citation type="journal article" date="2017" name="Genome Announc.">
        <title>Complete Genome Sequences of Two Acetylene-Fermenting Pelobacter acetylenicus Strains.</title>
        <authorList>
            <person name="Sutton J.M."/>
            <person name="Baesman S.M."/>
            <person name="Fierst J.L."/>
            <person name="Poret-Peterson A.T."/>
            <person name="Oremland R.S."/>
            <person name="Dunlap D.S."/>
            <person name="Akob D.M."/>
        </authorList>
    </citation>
    <scope>NUCLEOTIDE SEQUENCE [LARGE SCALE GENOMIC DNA]</scope>
    <source>
        <strain evidence="18 19">SFB93</strain>
    </source>
</reference>
<evidence type="ECO:0000256" key="1">
    <source>
        <dbReference type="ARBA" id="ARBA00000109"/>
    </source>
</evidence>
<keyword evidence="11 15" id="KW-0255">Endonuclease</keyword>
<dbReference type="PANTHER" id="PTHR11207">
    <property type="entry name" value="RIBONUCLEASE III"/>
    <property type="match status" value="1"/>
</dbReference>
<dbReference type="GO" id="GO:0005737">
    <property type="term" value="C:cytoplasm"/>
    <property type="evidence" value="ECO:0007669"/>
    <property type="project" value="UniProtKB-SubCell"/>
</dbReference>
<dbReference type="FunFam" id="3.30.160.20:FF:000003">
    <property type="entry name" value="Ribonuclease 3"/>
    <property type="match status" value="1"/>
</dbReference>
<evidence type="ECO:0000256" key="6">
    <source>
        <dbReference type="ARBA" id="ARBA00022552"/>
    </source>
</evidence>
<comment type="cofactor">
    <cofactor evidence="15">
        <name>Mg(2+)</name>
        <dbReference type="ChEBI" id="CHEBI:18420"/>
    </cofactor>
</comment>
<dbReference type="PANTHER" id="PTHR11207:SF0">
    <property type="entry name" value="RIBONUCLEASE 3"/>
    <property type="match status" value="1"/>
</dbReference>
<dbReference type="KEGG" id="pef:A7E78_02365"/>
<dbReference type="HAMAP" id="MF_00104">
    <property type="entry name" value="RNase_III"/>
    <property type="match status" value="1"/>
</dbReference>
<protein>
    <recommendedName>
        <fullName evidence="15">Ribonuclease 3</fullName>
        <ecNumber evidence="15">3.1.26.3</ecNumber>
    </recommendedName>
    <alternativeName>
        <fullName evidence="15">Ribonuclease III</fullName>
        <shortName evidence="15">RNase III</shortName>
    </alternativeName>
</protein>
<dbReference type="GO" id="GO:0046872">
    <property type="term" value="F:metal ion binding"/>
    <property type="evidence" value="ECO:0007669"/>
    <property type="project" value="UniProtKB-KW"/>
</dbReference>
<feature type="active site" evidence="15">
    <location>
        <position position="47"/>
    </location>
</feature>
<organism evidence="18 19">
    <name type="scientific">Syntrophotalea acetylenivorans</name>
    <dbReference type="NCBI Taxonomy" id="1842532"/>
    <lineage>
        <taxon>Bacteria</taxon>
        <taxon>Pseudomonadati</taxon>
        <taxon>Thermodesulfobacteriota</taxon>
        <taxon>Desulfuromonadia</taxon>
        <taxon>Desulfuromonadales</taxon>
        <taxon>Syntrophotaleaceae</taxon>
        <taxon>Syntrophotalea</taxon>
    </lineage>
</organism>
<evidence type="ECO:0000259" key="16">
    <source>
        <dbReference type="PROSITE" id="PS50137"/>
    </source>
</evidence>
<dbReference type="AlphaFoldDB" id="A0A1L3GSR7"/>
<dbReference type="GO" id="GO:0004525">
    <property type="term" value="F:ribonuclease III activity"/>
    <property type="evidence" value="ECO:0007669"/>
    <property type="project" value="UniProtKB-UniRule"/>
</dbReference>
<name>A0A1L3GSR7_9BACT</name>
<evidence type="ECO:0000313" key="18">
    <source>
        <dbReference type="EMBL" id="APG28983.1"/>
    </source>
</evidence>
<keyword evidence="14 15" id="KW-0694">RNA-binding</keyword>
<keyword evidence="8 15" id="KW-0819">tRNA processing</keyword>
<dbReference type="CDD" id="cd10845">
    <property type="entry name" value="DSRM_RNAse_III_family"/>
    <property type="match status" value="1"/>
</dbReference>
<dbReference type="SUPFAM" id="SSF69065">
    <property type="entry name" value="RNase III domain-like"/>
    <property type="match status" value="1"/>
</dbReference>
<feature type="binding site" evidence="15">
    <location>
        <position position="43"/>
    </location>
    <ligand>
        <name>Mg(2+)</name>
        <dbReference type="ChEBI" id="CHEBI:18420"/>
    </ligand>
</feature>
<dbReference type="GO" id="GO:0010468">
    <property type="term" value="P:regulation of gene expression"/>
    <property type="evidence" value="ECO:0007669"/>
    <property type="project" value="TreeGrafter"/>
</dbReference>
<keyword evidence="19" id="KW-1185">Reference proteome</keyword>
<evidence type="ECO:0000256" key="11">
    <source>
        <dbReference type="ARBA" id="ARBA00022759"/>
    </source>
</evidence>
<evidence type="ECO:0000256" key="2">
    <source>
        <dbReference type="ARBA" id="ARBA00004496"/>
    </source>
</evidence>
<dbReference type="InterPro" id="IPR011907">
    <property type="entry name" value="RNase_III"/>
</dbReference>
<evidence type="ECO:0000256" key="4">
    <source>
        <dbReference type="ARBA" id="ARBA00011738"/>
    </source>
</evidence>
<dbReference type="Proteomes" id="UP000182517">
    <property type="component" value="Chromosome"/>
</dbReference>
<evidence type="ECO:0000256" key="12">
    <source>
        <dbReference type="ARBA" id="ARBA00022801"/>
    </source>
</evidence>
<dbReference type="GO" id="GO:0006397">
    <property type="term" value="P:mRNA processing"/>
    <property type="evidence" value="ECO:0007669"/>
    <property type="project" value="UniProtKB-UniRule"/>
</dbReference>
<comment type="subcellular location">
    <subcellularLocation>
        <location evidence="2 15">Cytoplasm</location>
    </subcellularLocation>
</comment>
<comment type="similarity">
    <text evidence="3">Belongs to the ribonuclease III family.</text>
</comment>
<dbReference type="InterPro" id="IPR036389">
    <property type="entry name" value="RNase_III_sf"/>
</dbReference>
<dbReference type="GO" id="GO:0008033">
    <property type="term" value="P:tRNA processing"/>
    <property type="evidence" value="ECO:0007669"/>
    <property type="project" value="UniProtKB-KW"/>
</dbReference>
<keyword evidence="15" id="KW-0699">rRNA-binding</keyword>
<gene>
    <name evidence="15" type="primary">rnc</name>
    <name evidence="18" type="ORF">A7E78_02365</name>
</gene>
<feature type="domain" description="RNase III" evidence="17">
    <location>
        <begin position="1"/>
        <end position="130"/>
    </location>
</feature>
<comment type="function">
    <text evidence="15">Digests double-stranded RNA. Involved in the processing of primary rRNA transcript to yield the immediate precursors to the large and small rRNAs (23S and 16S). Processes some mRNAs, and tRNAs when they are encoded in the rRNA operon. Processes pre-crRNA and tracrRNA of type II CRISPR loci if present in the organism.</text>
</comment>
<dbReference type="OrthoDB" id="9805026at2"/>
<feature type="domain" description="DRBM" evidence="16">
    <location>
        <begin position="157"/>
        <end position="226"/>
    </location>
</feature>
<dbReference type="GO" id="GO:0042802">
    <property type="term" value="F:identical protein binding"/>
    <property type="evidence" value="ECO:0007669"/>
    <property type="project" value="UniProtKB-ARBA"/>
</dbReference>
<feature type="active site" evidence="15">
    <location>
        <position position="119"/>
    </location>
</feature>
<evidence type="ECO:0000256" key="8">
    <source>
        <dbReference type="ARBA" id="ARBA00022694"/>
    </source>
</evidence>
<dbReference type="InterPro" id="IPR014720">
    <property type="entry name" value="dsRBD_dom"/>
</dbReference>
<evidence type="ECO:0000256" key="9">
    <source>
        <dbReference type="ARBA" id="ARBA00022722"/>
    </source>
</evidence>